<dbReference type="PANTHER" id="PTHR47432:SF1">
    <property type="entry name" value="CELL WALL ASSEMBLY REGULATOR SMI1"/>
    <property type="match status" value="1"/>
</dbReference>
<dbReference type="SUPFAM" id="SSF160631">
    <property type="entry name" value="SMI1/KNR4-like"/>
    <property type="match status" value="1"/>
</dbReference>
<dbReference type="PANTHER" id="PTHR47432">
    <property type="entry name" value="CELL WALL ASSEMBLY REGULATOR SMI1"/>
    <property type="match status" value="1"/>
</dbReference>
<dbReference type="Pfam" id="PF09346">
    <property type="entry name" value="SMI1_KNR4"/>
    <property type="match status" value="1"/>
</dbReference>
<dbReference type="KEGG" id="ttq:NIES37_33270"/>
<evidence type="ECO:0000313" key="3">
    <source>
        <dbReference type="Proteomes" id="UP000218785"/>
    </source>
</evidence>
<name>A0A1Z4N0T9_9CYAN</name>
<dbReference type="SMART" id="SM00860">
    <property type="entry name" value="SMI1_KNR4"/>
    <property type="match status" value="1"/>
</dbReference>
<accession>A0A1Z4N0T9</accession>
<keyword evidence="3" id="KW-1185">Reference proteome</keyword>
<dbReference type="Proteomes" id="UP000218785">
    <property type="component" value="Chromosome"/>
</dbReference>
<sequence>MKEILHRIENWLKNNFSELLDTLNPGATAEEIQALEKQIQSELPSSFKELYKWHNGQRSGTYPGLFYGLEFLSLLEVSANWQVWAQLVDDDINKHILCQSYSPGKVKEIYANKKWVPFAFDWGGNHLGIDLDPGEQGIRGQVINFGRDEEVKFIFGDNLESFLNWFITQLESGNYILSAEEDTKSFSTKNPQMIHFLDYWKVITQGKL</sequence>
<feature type="domain" description="Knr4/Smi1-like" evidence="1">
    <location>
        <begin position="26"/>
        <end position="165"/>
    </location>
</feature>
<dbReference type="InterPro" id="IPR018958">
    <property type="entry name" value="Knr4/Smi1-like_dom"/>
</dbReference>
<organism evidence="2 3">
    <name type="scientific">Tolypothrix tenuis PCC 7101</name>
    <dbReference type="NCBI Taxonomy" id="231146"/>
    <lineage>
        <taxon>Bacteria</taxon>
        <taxon>Bacillati</taxon>
        <taxon>Cyanobacteriota</taxon>
        <taxon>Cyanophyceae</taxon>
        <taxon>Nostocales</taxon>
        <taxon>Tolypothrichaceae</taxon>
        <taxon>Tolypothrix</taxon>
    </lineage>
</organism>
<dbReference type="EMBL" id="AP018248">
    <property type="protein sequence ID" value="BAY99345.1"/>
    <property type="molecule type" value="Genomic_DNA"/>
</dbReference>
<reference evidence="2 3" key="1">
    <citation type="submission" date="2017-06" db="EMBL/GenBank/DDBJ databases">
        <title>Genome sequencing of cyanobaciteial culture collection at National Institute for Environmental Studies (NIES).</title>
        <authorList>
            <person name="Hirose Y."/>
            <person name="Shimura Y."/>
            <person name="Fujisawa T."/>
            <person name="Nakamura Y."/>
            <person name="Kawachi M."/>
        </authorList>
    </citation>
    <scope>NUCLEOTIDE SEQUENCE [LARGE SCALE GENOMIC DNA]</scope>
    <source>
        <strain evidence="2 3">NIES-37</strain>
    </source>
</reference>
<gene>
    <name evidence="2" type="ORF">NIES37_33270</name>
</gene>
<dbReference type="InterPro" id="IPR051873">
    <property type="entry name" value="KNR4/SMI1_regulator"/>
</dbReference>
<dbReference type="InterPro" id="IPR037883">
    <property type="entry name" value="Knr4/Smi1-like_sf"/>
</dbReference>
<evidence type="ECO:0000259" key="1">
    <source>
        <dbReference type="SMART" id="SM00860"/>
    </source>
</evidence>
<evidence type="ECO:0000313" key="2">
    <source>
        <dbReference type="EMBL" id="BAY99345.1"/>
    </source>
</evidence>
<dbReference type="RefSeq" id="WP_096577396.1">
    <property type="nucleotide sequence ID" value="NZ_CAWNJS010000001.1"/>
</dbReference>
<protein>
    <submittedName>
        <fullName evidence="2">Putative glucan synthesis regulatory protein</fullName>
    </submittedName>
</protein>
<proteinExistence type="predicted"/>
<dbReference type="AlphaFoldDB" id="A0A1Z4N0T9"/>
<dbReference type="Gene3D" id="3.40.1580.10">
    <property type="entry name" value="SMI1/KNR4-like"/>
    <property type="match status" value="1"/>
</dbReference>